<comment type="catalytic activity">
    <reaction evidence="10">
        <text>L-seryl-[protein] + ATP = O-phospho-L-seryl-[protein] + ADP + H(+)</text>
        <dbReference type="Rhea" id="RHEA:17989"/>
        <dbReference type="Rhea" id="RHEA-COMP:9863"/>
        <dbReference type="Rhea" id="RHEA-COMP:11604"/>
        <dbReference type="ChEBI" id="CHEBI:15378"/>
        <dbReference type="ChEBI" id="CHEBI:29999"/>
        <dbReference type="ChEBI" id="CHEBI:30616"/>
        <dbReference type="ChEBI" id="CHEBI:83421"/>
        <dbReference type="ChEBI" id="CHEBI:456216"/>
        <dbReference type="EC" id="2.7.11.1"/>
    </reaction>
</comment>
<keyword evidence="6" id="KW-0418">Kinase</keyword>
<dbReference type="EC" id="2.7.11.1" evidence="2"/>
<dbReference type="SUPFAM" id="SSF49785">
    <property type="entry name" value="Galactose-binding domain-like"/>
    <property type="match status" value="1"/>
</dbReference>
<evidence type="ECO:0000313" key="14">
    <source>
        <dbReference type="Proteomes" id="UP000572635"/>
    </source>
</evidence>
<dbReference type="EMBL" id="JACHDB010000001">
    <property type="protein sequence ID" value="MBB5430006.1"/>
    <property type="molecule type" value="Genomic_DNA"/>
</dbReference>
<dbReference type="InterPro" id="IPR038637">
    <property type="entry name" value="NPCBM_sf"/>
</dbReference>
<feature type="region of interest" description="Disordered" evidence="11">
    <location>
        <begin position="372"/>
        <end position="445"/>
    </location>
</feature>
<dbReference type="Pfam" id="PF08305">
    <property type="entry name" value="NPCBM"/>
    <property type="match status" value="1"/>
</dbReference>
<dbReference type="GO" id="GO:0005524">
    <property type="term" value="F:ATP binding"/>
    <property type="evidence" value="ECO:0007669"/>
    <property type="project" value="UniProtKB-KW"/>
</dbReference>
<keyword evidence="14" id="KW-1185">Reference proteome</keyword>
<comment type="catalytic activity">
    <reaction evidence="9">
        <text>L-threonyl-[protein] + ATP = O-phospho-L-threonyl-[protein] + ADP + H(+)</text>
        <dbReference type="Rhea" id="RHEA:46608"/>
        <dbReference type="Rhea" id="RHEA-COMP:11060"/>
        <dbReference type="Rhea" id="RHEA-COMP:11605"/>
        <dbReference type="ChEBI" id="CHEBI:15378"/>
        <dbReference type="ChEBI" id="CHEBI:30013"/>
        <dbReference type="ChEBI" id="CHEBI:30616"/>
        <dbReference type="ChEBI" id="CHEBI:61977"/>
        <dbReference type="ChEBI" id="CHEBI:456216"/>
        <dbReference type="EC" id="2.7.11.1"/>
    </reaction>
</comment>
<accession>A0A7W8QGN4</accession>
<dbReference type="GO" id="GO:0016020">
    <property type="term" value="C:membrane"/>
    <property type="evidence" value="ECO:0007669"/>
    <property type="project" value="UniProtKB-SubCell"/>
</dbReference>
<dbReference type="Pfam" id="PF00069">
    <property type="entry name" value="Pkinase"/>
    <property type="match status" value="1"/>
</dbReference>
<evidence type="ECO:0000256" key="10">
    <source>
        <dbReference type="ARBA" id="ARBA00048679"/>
    </source>
</evidence>
<evidence type="ECO:0000256" key="7">
    <source>
        <dbReference type="ARBA" id="ARBA00022840"/>
    </source>
</evidence>
<dbReference type="AlphaFoldDB" id="A0A7W8QGN4"/>
<evidence type="ECO:0000259" key="12">
    <source>
        <dbReference type="PROSITE" id="PS50011"/>
    </source>
</evidence>
<dbReference type="Gene3D" id="1.10.510.10">
    <property type="entry name" value="Transferase(Phosphotransferase) domain 1"/>
    <property type="match status" value="1"/>
</dbReference>
<sequence>MIREVGRGGEGMLYLAEVVLAGAREPVIVKALHAEIAADEQQFDDLSARWAEQAELLRFINLPGVVGIREYFQGPREHPAGRADRTDRSLYLVMNYVPGVPLRTWRKQNPVGDPQAADAVLTALERTAEVIDHLHSGRATPSGRPVVHGDLSPGNIMLGGAGEATLVDFGLSRISARHVTRTPWFTPGYAAPEVFIGEYSPATDRYAFGGIVYYALSGENPPPSPEQIRQAFGALPPLAAAPPERRERILAMFSVEPGERPGAGEWMRELRALAAGREAAPGPALGAPVPPPAPQAATGTVPEAAPLHAGAPETEPRPPAAPGGGSEGAAGGKGGGAKKAALVGGAAVLAVALFGGGGAAAWALLGGQGETEAGGQAAEAPRDEPGLGGGASASDSPSADPSPSEKAEEEKEKDEDEKKEEDRVNERPGSPLSTRSTILPAQEYGSGEATLDGVRYQESLTVSGACGKPSAEYNLGRGSSSFAATVGVDDDSSGGPQAVFTVVGDGERLASATAGPGSPADISADVSGVLRLRLTVEWSGDCSGAVGVWGDPKLT</sequence>
<dbReference type="PANTHER" id="PTHR43671">
    <property type="entry name" value="SERINE/THREONINE-PROTEIN KINASE NEK"/>
    <property type="match status" value="1"/>
</dbReference>
<evidence type="ECO:0000256" key="8">
    <source>
        <dbReference type="ARBA" id="ARBA00023170"/>
    </source>
</evidence>
<proteinExistence type="predicted"/>
<dbReference type="RefSeq" id="WP_246528145.1">
    <property type="nucleotide sequence ID" value="NZ_BAAAJD010000177.1"/>
</dbReference>
<evidence type="ECO:0000256" key="3">
    <source>
        <dbReference type="ARBA" id="ARBA00022527"/>
    </source>
</evidence>
<protein>
    <recommendedName>
        <fullName evidence="2">non-specific serine/threonine protein kinase</fullName>
        <ecNumber evidence="2">2.7.11.1</ecNumber>
    </recommendedName>
</protein>
<evidence type="ECO:0000256" key="4">
    <source>
        <dbReference type="ARBA" id="ARBA00022679"/>
    </source>
</evidence>
<keyword evidence="7" id="KW-0067">ATP-binding</keyword>
<organism evidence="13 14">
    <name type="scientific">Nocardiopsis composta</name>
    <dbReference type="NCBI Taxonomy" id="157465"/>
    <lineage>
        <taxon>Bacteria</taxon>
        <taxon>Bacillati</taxon>
        <taxon>Actinomycetota</taxon>
        <taxon>Actinomycetes</taxon>
        <taxon>Streptosporangiales</taxon>
        <taxon>Nocardiopsidaceae</taxon>
        <taxon>Nocardiopsis</taxon>
    </lineage>
</organism>
<dbReference type="InterPro" id="IPR000719">
    <property type="entry name" value="Prot_kinase_dom"/>
</dbReference>
<dbReference type="SMART" id="SM00776">
    <property type="entry name" value="NPCBM"/>
    <property type="match status" value="1"/>
</dbReference>
<gene>
    <name evidence="13" type="ORF">HDA36_000090</name>
</gene>
<evidence type="ECO:0000256" key="6">
    <source>
        <dbReference type="ARBA" id="ARBA00022777"/>
    </source>
</evidence>
<evidence type="ECO:0000256" key="9">
    <source>
        <dbReference type="ARBA" id="ARBA00047899"/>
    </source>
</evidence>
<dbReference type="Proteomes" id="UP000572635">
    <property type="component" value="Unassembled WGS sequence"/>
</dbReference>
<feature type="domain" description="Protein kinase" evidence="12">
    <location>
        <begin position="1"/>
        <end position="273"/>
    </location>
</feature>
<dbReference type="InterPro" id="IPR008979">
    <property type="entry name" value="Galactose-bd-like_sf"/>
</dbReference>
<keyword evidence="4" id="KW-0808">Transferase</keyword>
<comment type="caution">
    <text evidence="13">The sequence shown here is derived from an EMBL/GenBank/DDBJ whole genome shotgun (WGS) entry which is preliminary data.</text>
</comment>
<dbReference type="SUPFAM" id="SSF56112">
    <property type="entry name" value="Protein kinase-like (PK-like)"/>
    <property type="match status" value="1"/>
</dbReference>
<keyword evidence="8" id="KW-0675">Receptor</keyword>
<keyword evidence="5" id="KW-0547">Nucleotide-binding</keyword>
<reference evidence="13 14" key="1">
    <citation type="submission" date="2020-08" db="EMBL/GenBank/DDBJ databases">
        <title>Sequencing the genomes of 1000 actinobacteria strains.</title>
        <authorList>
            <person name="Klenk H.-P."/>
        </authorList>
    </citation>
    <scope>NUCLEOTIDE SEQUENCE [LARGE SCALE GENOMIC DNA]</scope>
    <source>
        <strain evidence="13 14">DSM 44551</strain>
    </source>
</reference>
<evidence type="ECO:0000313" key="13">
    <source>
        <dbReference type="EMBL" id="MBB5430006.1"/>
    </source>
</evidence>
<comment type="subcellular location">
    <subcellularLocation>
        <location evidence="1">Membrane</location>
        <topology evidence="1">Single-pass type I membrane protein</topology>
    </subcellularLocation>
</comment>
<feature type="compositionally biased region" description="Gly residues" evidence="11">
    <location>
        <begin position="322"/>
        <end position="337"/>
    </location>
</feature>
<evidence type="ECO:0000256" key="5">
    <source>
        <dbReference type="ARBA" id="ARBA00022741"/>
    </source>
</evidence>
<dbReference type="PROSITE" id="PS00109">
    <property type="entry name" value="PROTEIN_KINASE_TYR"/>
    <property type="match status" value="1"/>
</dbReference>
<feature type="compositionally biased region" description="Low complexity" evidence="11">
    <location>
        <begin position="392"/>
        <end position="402"/>
    </location>
</feature>
<dbReference type="PANTHER" id="PTHR43671:SF98">
    <property type="entry name" value="SERINE_THREONINE-PROTEIN KINASE NEK11"/>
    <property type="match status" value="1"/>
</dbReference>
<feature type="region of interest" description="Disordered" evidence="11">
    <location>
        <begin position="279"/>
        <end position="338"/>
    </location>
</feature>
<dbReference type="InterPro" id="IPR050660">
    <property type="entry name" value="NEK_Ser/Thr_kinase"/>
</dbReference>
<dbReference type="InterPro" id="IPR011009">
    <property type="entry name" value="Kinase-like_dom_sf"/>
</dbReference>
<evidence type="ECO:0000256" key="11">
    <source>
        <dbReference type="SAM" id="MobiDB-lite"/>
    </source>
</evidence>
<name>A0A7W8QGN4_9ACTN</name>
<dbReference type="InterPro" id="IPR008266">
    <property type="entry name" value="Tyr_kinase_AS"/>
</dbReference>
<keyword evidence="3" id="KW-0723">Serine/threonine-protein kinase</keyword>
<evidence type="ECO:0000256" key="2">
    <source>
        <dbReference type="ARBA" id="ARBA00012513"/>
    </source>
</evidence>
<dbReference type="PROSITE" id="PS50011">
    <property type="entry name" value="PROTEIN_KINASE_DOM"/>
    <property type="match status" value="1"/>
</dbReference>
<dbReference type="InterPro" id="IPR013222">
    <property type="entry name" value="Glyco_hyd_98_carb-bd"/>
</dbReference>
<evidence type="ECO:0000256" key="1">
    <source>
        <dbReference type="ARBA" id="ARBA00004479"/>
    </source>
</evidence>
<dbReference type="Gene3D" id="3.30.200.20">
    <property type="entry name" value="Phosphorylase Kinase, domain 1"/>
    <property type="match status" value="1"/>
</dbReference>
<dbReference type="GO" id="GO:0004674">
    <property type="term" value="F:protein serine/threonine kinase activity"/>
    <property type="evidence" value="ECO:0007669"/>
    <property type="project" value="UniProtKB-KW"/>
</dbReference>
<dbReference type="Gene3D" id="2.60.120.1060">
    <property type="entry name" value="NPCBM/NEW2 domain"/>
    <property type="match status" value="1"/>
</dbReference>